<dbReference type="Proteomes" id="UP000182179">
    <property type="component" value="Unassembled WGS sequence"/>
</dbReference>
<proteinExistence type="predicted"/>
<gene>
    <name evidence="2" type="ORF">BFL40_26155</name>
    <name evidence="3" type="ORF">SAMN04515675_5703</name>
</gene>
<comment type="caution">
    <text evidence="2">The sequence shown here is derived from an EMBL/GenBank/DDBJ whole genome shotgun (WGS) entry which is preliminary data.</text>
</comment>
<protein>
    <recommendedName>
        <fullName evidence="6">Type 1 fimbrial protein</fullName>
    </recommendedName>
</protein>
<evidence type="ECO:0000313" key="3">
    <source>
        <dbReference type="EMBL" id="SEE46605.1"/>
    </source>
</evidence>
<evidence type="ECO:0000256" key="1">
    <source>
        <dbReference type="SAM" id="SignalP"/>
    </source>
</evidence>
<evidence type="ECO:0000313" key="5">
    <source>
        <dbReference type="Proteomes" id="UP000182179"/>
    </source>
</evidence>
<dbReference type="EMBL" id="FNTS01000002">
    <property type="protein sequence ID" value="SEE46605.1"/>
    <property type="molecule type" value="Genomic_DNA"/>
</dbReference>
<evidence type="ECO:0008006" key="6">
    <source>
        <dbReference type="Google" id="ProtNLM"/>
    </source>
</evidence>
<sequence>MNVKRLSVVTGFLAMWAGACMASSQGVIQFHGSIVESSCTSVASSGSMMELKGCPLASRGSRINVQPVSSVKALGNAAANVKLVADSGSGRYYDQRYVLVDPLGKPIHSGAYVITLTSP</sequence>
<dbReference type="RefSeq" id="WP_071486647.1">
    <property type="nucleotide sequence ID" value="NZ_FNTS01000002.1"/>
</dbReference>
<keyword evidence="1" id="KW-0732">Signal</keyword>
<dbReference type="Proteomes" id="UP000181661">
    <property type="component" value="Unassembled WGS sequence"/>
</dbReference>
<evidence type="ECO:0000313" key="4">
    <source>
        <dbReference type="Proteomes" id="UP000181661"/>
    </source>
</evidence>
<reference evidence="3 5" key="2">
    <citation type="submission" date="2016-10" db="EMBL/GenBank/DDBJ databases">
        <authorList>
            <person name="Varghese N."/>
            <person name="Submissions S."/>
        </authorList>
    </citation>
    <scope>NUCLEOTIDE SEQUENCE [LARGE SCALE GENOMIC DNA]</scope>
    <source>
        <strain evidence="3 5">BS2773</strain>
    </source>
</reference>
<dbReference type="EMBL" id="MDDR01000045">
    <property type="protein sequence ID" value="OIN47330.1"/>
    <property type="molecule type" value="Genomic_DNA"/>
</dbReference>
<feature type="signal peptide" evidence="1">
    <location>
        <begin position="1"/>
        <end position="22"/>
    </location>
</feature>
<dbReference type="OrthoDB" id="7011214at2"/>
<evidence type="ECO:0000313" key="2">
    <source>
        <dbReference type="EMBL" id="OIN47330.1"/>
    </source>
</evidence>
<reference evidence="2 4" key="1">
    <citation type="submission" date="2016-08" db="EMBL/GenBank/DDBJ databases">
        <title>Draft genome sequence of Pseudomonas costantinii LMG 22119, type strain isolated from cultivated mushroom (Agaricus bisporus) sporophores.</title>
        <authorList>
            <person name="Tambong J.T."/>
        </authorList>
    </citation>
    <scope>NUCLEOTIDE SEQUENCE [LARGE SCALE GENOMIC DNA]</scope>
    <source>
        <strain evidence="2 4">LMG 22119</strain>
    </source>
</reference>
<feature type="chain" id="PRO_5010306188" description="Type 1 fimbrial protein" evidence="1">
    <location>
        <begin position="23"/>
        <end position="119"/>
    </location>
</feature>
<accession>A0A1S2UM08</accession>
<dbReference type="AlphaFoldDB" id="A0A1S2UM08"/>
<keyword evidence="5" id="KW-1185">Reference proteome</keyword>
<name>A0A1S2UM08_9PSED</name>
<organism evidence="2 4">
    <name type="scientific">Pseudomonas costantinii</name>
    <dbReference type="NCBI Taxonomy" id="168469"/>
    <lineage>
        <taxon>Bacteria</taxon>
        <taxon>Pseudomonadati</taxon>
        <taxon>Pseudomonadota</taxon>
        <taxon>Gammaproteobacteria</taxon>
        <taxon>Pseudomonadales</taxon>
        <taxon>Pseudomonadaceae</taxon>
        <taxon>Pseudomonas</taxon>
    </lineage>
</organism>
<dbReference type="PROSITE" id="PS51257">
    <property type="entry name" value="PROKAR_LIPOPROTEIN"/>
    <property type="match status" value="1"/>
</dbReference>